<dbReference type="InterPro" id="IPR052609">
    <property type="entry name" value="Ribosome_Biogenesis_Reg"/>
</dbReference>
<gene>
    <name evidence="4" type="ORF">BP5553_01336</name>
</gene>
<name>A0A370U0R0_9HELO</name>
<dbReference type="Proteomes" id="UP000254866">
    <property type="component" value="Unassembled WGS sequence"/>
</dbReference>
<dbReference type="GeneID" id="43594185"/>
<dbReference type="Pfam" id="PF10441">
    <property type="entry name" value="Urb2"/>
    <property type="match status" value="1"/>
</dbReference>
<keyword evidence="2" id="KW-1133">Transmembrane helix</keyword>
<evidence type="ECO:0000313" key="5">
    <source>
        <dbReference type="Proteomes" id="UP000254866"/>
    </source>
</evidence>
<organism evidence="4 5">
    <name type="scientific">Venustampulla echinocandica</name>
    <dbReference type="NCBI Taxonomy" id="2656787"/>
    <lineage>
        <taxon>Eukaryota</taxon>
        <taxon>Fungi</taxon>
        <taxon>Dikarya</taxon>
        <taxon>Ascomycota</taxon>
        <taxon>Pezizomycotina</taxon>
        <taxon>Leotiomycetes</taxon>
        <taxon>Helotiales</taxon>
        <taxon>Pleuroascaceae</taxon>
        <taxon>Venustampulla</taxon>
    </lineage>
</organism>
<feature type="compositionally biased region" description="Basic and acidic residues" evidence="1">
    <location>
        <begin position="132"/>
        <end position="148"/>
    </location>
</feature>
<dbReference type="PANTHER" id="PTHR15682">
    <property type="entry name" value="UNHEALTHY RIBOSOME BIOGENESIS PROTEIN 2 HOMOLOG"/>
    <property type="match status" value="1"/>
</dbReference>
<dbReference type="STRING" id="2656787.A0A370U0R0"/>
<proteinExistence type="predicted"/>
<comment type="caution">
    <text evidence="4">The sequence shown here is derived from an EMBL/GenBank/DDBJ whole genome shotgun (WGS) entry which is preliminary data.</text>
</comment>
<keyword evidence="2" id="KW-0472">Membrane</keyword>
<sequence length="1414" mass="158886">MASKSRTAQEQLAELEKASAPFADQLVEAAKFIGEDLDTLMSCSEDATKTEKSLKSTIYHGREEWLLRWLLKKLQAPKDEVPRQQPSSWWLFLYLIRAIPLPIVARLLIEKKFMAILRQTLDEAHKRTKLKATTDEKLSQSSPEEIKQPSKKSKKRKRSPELIQGIDGTEEGGLKPLLESIHATLQFMVQSTSPAAGASDEETSSSFLAEYMKTVTRTSAQESAEILGLWLSLSVEILKARENSIKDIAFWISPFIEIWQVRAADESGLVMFSLHTTQSLLQLLRAVKKRHLTVPDLKAQLEQLIARNIMIPAKLANMEDSHAVLLETLTRIPVIQETANAPVLFDVAIRSIQSHGSRWRRPQDDAWLQTVFTTLHKAFVPERHEANSKALCSMLHSAIKFKVDLDLPTLSNITSQYALTEDRTDWTLLAALIQLDANVFLIPDVKLDLLNKLLTKVTKASIQTDWADIADQIVLDVCVPLMTEFSKARDLSGFIRHWFAQLVEFERLRQETRLFSMKLFSAWEDDALQEELGKLLEPSLTAQQITQILNWLASEATEHPNAVSVILQAISGSISQEEVVDIVNIRLCTIMFENGRWEKLDVRYSWRCWKIISQSLQWVMPPGIDELASLLEEQAKPFKALMNKACSGTLLDTYGGNTVSLDGLEMLRCGCALWSTVGIGSQSEGTLRSMMFRFIMLLYRDLKTFPQDLLADTDLGLTACSSRQNTLYRDIGWTVWSLVRCIFVEYPKALEFASDMKGEDEFGQLLQIVFWLCSASTRDADNKIGWLQLNSEAFPDIWMFTLQSDMVLNCPAIIEKIMDIMLADDSNIKNPLIKSPSLNIFAIQSLLELPLEIFSKKNRECIMTKWTPVHEESSTEKADESKLAAAEPAVLSLKIKIMHRPTFYEDMSFQHLANLANVLADPEIDSPDVSLKLFKELARQTFSQMTENMDQSRSKAYIGSALGDIKKELSPHESKTEKRLSYSKLSYSMIALIDVALSILRDKAASLNDLDIISSSKLRKLSNAFKEYLLSHLEILVGKLAKGSSSKRKSGRAGYHLALICAIDALSALGATSSELAAFTDKAKLLTSSGSFMNDSSFHTGRKLEAFLAAHSTESGDTNFAAQLKGDISTVDGRLSILETTQAATADVRKSSEEETDENDFDLSMAYSILCSHLWKATGLRQFCLISETMELMLQTKGRSMTQWNIDNTLGSITIMCSRNGPKINPNRAGTIYLHLCHLMQAVLTSHRLKLEGHFHLVVQVMQTLLRCLFTPLPHSASKTTKFLVPPPWLSSPKHQLTAKHAEAYTRLVTMICDPTVSSVTRSGHNRLNSATAKAKGMAAQHMQFALTTYVKLQLEMRMLPEIREKMIPGLYAILDTTTPEMRRMINDGLDASGRAVFVSLYRDYMKFGKWKGS</sequence>
<dbReference type="InterPro" id="IPR018849">
    <property type="entry name" value="Urb2/Npa2_C"/>
</dbReference>
<evidence type="ECO:0000259" key="3">
    <source>
        <dbReference type="Pfam" id="PF10441"/>
    </source>
</evidence>
<reference evidence="4 5" key="1">
    <citation type="journal article" date="2018" name="IMA Fungus">
        <title>IMA Genome-F 9: Draft genome sequence of Annulohypoxylon stygium, Aspergillus mulundensis, Berkeleyomyces basicola (syn. Thielaviopsis basicola), Ceratocystis smalleyi, two Cercospora beticola strains, Coleophoma cylindrospora, Fusarium fracticaudum, Phialophora cf. hyalina, and Morchella septimelata.</title>
        <authorList>
            <person name="Wingfield B.D."/>
            <person name="Bills G.F."/>
            <person name="Dong Y."/>
            <person name="Huang W."/>
            <person name="Nel W.J."/>
            <person name="Swalarsk-Parry B.S."/>
            <person name="Vaghefi N."/>
            <person name="Wilken P.M."/>
            <person name="An Z."/>
            <person name="de Beer Z.W."/>
            <person name="De Vos L."/>
            <person name="Chen L."/>
            <person name="Duong T.A."/>
            <person name="Gao Y."/>
            <person name="Hammerbacher A."/>
            <person name="Kikkert J.R."/>
            <person name="Li Y."/>
            <person name="Li H."/>
            <person name="Li K."/>
            <person name="Li Q."/>
            <person name="Liu X."/>
            <person name="Ma X."/>
            <person name="Naidoo K."/>
            <person name="Pethybridge S.J."/>
            <person name="Sun J."/>
            <person name="Steenkamp E.T."/>
            <person name="van der Nest M.A."/>
            <person name="van Wyk S."/>
            <person name="Wingfield M.J."/>
            <person name="Xiong C."/>
            <person name="Yue Q."/>
            <person name="Zhang X."/>
        </authorList>
    </citation>
    <scope>NUCLEOTIDE SEQUENCE [LARGE SCALE GENOMIC DNA]</scope>
    <source>
        <strain evidence="4 5">BP 5553</strain>
    </source>
</reference>
<keyword evidence="2" id="KW-0812">Transmembrane</keyword>
<feature type="domain" description="Nucleolar 27S pre-rRNA processing Urb2/Npa2 C-terminal" evidence="3">
    <location>
        <begin position="1186"/>
        <end position="1413"/>
    </location>
</feature>
<keyword evidence="5" id="KW-1185">Reference proteome</keyword>
<dbReference type="PANTHER" id="PTHR15682:SF2">
    <property type="entry name" value="UNHEALTHY RIBOSOME BIOGENESIS PROTEIN 2 HOMOLOG"/>
    <property type="match status" value="1"/>
</dbReference>
<evidence type="ECO:0000313" key="4">
    <source>
        <dbReference type="EMBL" id="RDL41357.1"/>
    </source>
</evidence>
<accession>A0A370U0R0</accession>
<feature type="transmembrane region" description="Helical" evidence="2">
    <location>
        <begin position="89"/>
        <end position="109"/>
    </location>
</feature>
<dbReference type="RefSeq" id="XP_031874013.1">
    <property type="nucleotide sequence ID" value="XM_032009959.1"/>
</dbReference>
<dbReference type="GO" id="GO:0005730">
    <property type="term" value="C:nucleolus"/>
    <property type="evidence" value="ECO:0007669"/>
    <property type="project" value="TreeGrafter"/>
</dbReference>
<dbReference type="EMBL" id="NPIC01000001">
    <property type="protein sequence ID" value="RDL41357.1"/>
    <property type="molecule type" value="Genomic_DNA"/>
</dbReference>
<evidence type="ECO:0000256" key="2">
    <source>
        <dbReference type="SAM" id="Phobius"/>
    </source>
</evidence>
<feature type="compositionally biased region" description="Basic residues" evidence="1">
    <location>
        <begin position="149"/>
        <end position="158"/>
    </location>
</feature>
<dbReference type="OrthoDB" id="160374at2759"/>
<feature type="region of interest" description="Disordered" evidence="1">
    <location>
        <begin position="128"/>
        <end position="173"/>
    </location>
</feature>
<dbReference type="GO" id="GO:0042254">
    <property type="term" value="P:ribosome biogenesis"/>
    <property type="evidence" value="ECO:0007669"/>
    <property type="project" value="TreeGrafter"/>
</dbReference>
<protein>
    <recommendedName>
        <fullName evidence="3">Nucleolar 27S pre-rRNA processing Urb2/Npa2 C-terminal domain-containing protein</fullName>
    </recommendedName>
</protein>
<evidence type="ECO:0000256" key="1">
    <source>
        <dbReference type="SAM" id="MobiDB-lite"/>
    </source>
</evidence>